<dbReference type="GeneID" id="124293881"/>
<reference evidence="2" key="1">
    <citation type="submission" date="2025-08" db="UniProtKB">
        <authorList>
            <consortium name="RefSeq"/>
        </authorList>
    </citation>
    <scope>IDENTIFICATION</scope>
    <source>
        <tissue evidence="2">Thorax and Abdomen</tissue>
    </source>
</reference>
<proteinExistence type="predicted"/>
<keyword evidence="1" id="KW-1185">Reference proteome</keyword>
<evidence type="ECO:0000313" key="1">
    <source>
        <dbReference type="Proteomes" id="UP000829291"/>
    </source>
</evidence>
<organism evidence="1 2">
    <name type="scientific">Neodiprion lecontei</name>
    <name type="common">Redheaded pine sawfly</name>
    <dbReference type="NCBI Taxonomy" id="441921"/>
    <lineage>
        <taxon>Eukaryota</taxon>
        <taxon>Metazoa</taxon>
        <taxon>Ecdysozoa</taxon>
        <taxon>Arthropoda</taxon>
        <taxon>Hexapoda</taxon>
        <taxon>Insecta</taxon>
        <taxon>Pterygota</taxon>
        <taxon>Neoptera</taxon>
        <taxon>Endopterygota</taxon>
        <taxon>Hymenoptera</taxon>
        <taxon>Tenthredinoidea</taxon>
        <taxon>Diprionidae</taxon>
        <taxon>Diprioninae</taxon>
        <taxon>Neodiprion</taxon>
    </lineage>
</organism>
<sequence>MDGIVHQKCNCSLVLKVSSESASHSLRHVGLKNFRASRWKPGGPQPASRDRWIAADRFPIIGDLQPRSSPSLFSIPTHQELKEKNSSITIREDLRVRGNRAPHDAPLKHVTTKREG</sequence>
<accession>A0ABM3FXB2</accession>
<protein>
    <submittedName>
        <fullName evidence="2">Uncharacterized protein LOC124293881</fullName>
    </submittedName>
</protein>
<dbReference type="Proteomes" id="UP000829291">
    <property type="component" value="Chromosome 4"/>
</dbReference>
<dbReference type="RefSeq" id="XP_046592649.1">
    <property type="nucleotide sequence ID" value="XM_046736693.1"/>
</dbReference>
<name>A0ABM3FXB2_NEOLC</name>
<evidence type="ECO:0000313" key="2">
    <source>
        <dbReference type="RefSeq" id="XP_046592649.1"/>
    </source>
</evidence>
<gene>
    <name evidence="2" type="primary">LOC124293881</name>
</gene>